<sequence>MKSDSNNVDFVFGRHAGLDFLRTQDASLINKIFLQNGVQASIADQVYQLD</sequence>
<proteinExistence type="predicted"/>
<reference evidence="1 2" key="1">
    <citation type="submission" date="2010-09" db="EMBL/GenBank/DDBJ databases">
        <authorList>
            <person name="Durkin A.S."/>
            <person name="Madupu R."/>
            <person name="Torralba M."/>
            <person name="Gillis M."/>
            <person name="Methe B."/>
            <person name="Sutton G."/>
            <person name="Nelson K.E."/>
        </authorList>
    </citation>
    <scope>NUCLEOTIDE SEQUENCE [LARGE SCALE GENOMIC DNA]</scope>
    <source>
        <strain evidence="1 2">LactinV 01V1-a</strain>
    </source>
</reference>
<organism evidence="1 2">
    <name type="scientific">Lactobacillus iners LactinV 01V1-a</name>
    <dbReference type="NCBI Taxonomy" id="879297"/>
    <lineage>
        <taxon>Bacteria</taxon>
        <taxon>Bacillati</taxon>
        <taxon>Bacillota</taxon>
        <taxon>Bacilli</taxon>
        <taxon>Lactobacillales</taxon>
        <taxon>Lactobacillaceae</taxon>
        <taxon>Lactobacillus</taxon>
    </lineage>
</organism>
<protein>
    <submittedName>
        <fullName evidence="1">Uncharacterized protein</fullName>
    </submittedName>
</protein>
<gene>
    <name evidence="1" type="ORF">HMPREF9211_1060</name>
</gene>
<evidence type="ECO:0000313" key="2">
    <source>
        <dbReference type="Proteomes" id="UP000003648"/>
    </source>
</evidence>
<name>E1NTY9_9LACO</name>
<evidence type="ECO:0000313" key="1">
    <source>
        <dbReference type="EMBL" id="EFO70352.1"/>
    </source>
</evidence>
<dbReference type="AlphaFoldDB" id="E1NTY9"/>
<dbReference type="Proteomes" id="UP000003648">
    <property type="component" value="Unassembled WGS sequence"/>
</dbReference>
<comment type="caution">
    <text evidence="1">The sequence shown here is derived from an EMBL/GenBank/DDBJ whole genome shotgun (WGS) entry which is preliminary data.</text>
</comment>
<dbReference type="EMBL" id="AEHQ01000069">
    <property type="protein sequence ID" value="EFO70352.1"/>
    <property type="molecule type" value="Genomic_DNA"/>
</dbReference>
<accession>E1NTY9</accession>